<evidence type="ECO:0000256" key="7">
    <source>
        <dbReference type="ARBA" id="ARBA00022840"/>
    </source>
</evidence>
<feature type="domain" description="UvrD-like helicase C-terminal" evidence="16">
    <location>
        <begin position="573"/>
        <end position="855"/>
    </location>
</feature>
<dbReference type="GO" id="GO:0043138">
    <property type="term" value="F:3'-5' DNA helicase activity"/>
    <property type="evidence" value="ECO:0007669"/>
    <property type="project" value="UniProtKB-EC"/>
</dbReference>
<evidence type="ECO:0000256" key="12">
    <source>
        <dbReference type="ARBA" id="ARBA00034808"/>
    </source>
</evidence>
<accession>A0A7L9ULM1</accession>
<feature type="domain" description="UvrD-like helicase ATP-binding" evidence="15">
    <location>
        <begin position="11"/>
        <end position="533"/>
    </location>
</feature>
<dbReference type="EC" id="5.6.2.4" evidence="12"/>
<dbReference type="InterPro" id="IPR000212">
    <property type="entry name" value="DNA_helicase_UvrD/REP"/>
</dbReference>
<dbReference type="EMBL" id="CP062943">
    <property type="protein sequence ID" value="QOL55045.1"/>
    <property type="molecule type" value="Genomic_DNA"/>
</dbReference>
<keyword evidence="4 14" id="KW-0378">Hydrolase</keyword>
<dbReference type="PROSITE" id="PS51198">
    <property type="entry name" value="UVRD_HELICASE_ATP_BIND"/>
    <property type="match status" value="1"/>
</dbReference>
<dbReference type="Gene3D" id="3.40.50.300">
    <property type="entry name" value="P-loop containing nucleotide triphosphate hydrolases"/>
    <property type="match status" value="4"/>
</dbReference>
<dbReference type="GO" id="GO:0004527">
    <property type="term" value="F:exonuclease activity"/>
    <property type="evidence" value="ECO:0007669"/>
    <property type="project" value="UniProtKB-KW"/>
</dbReference>
<proteinExistence type="predicted"/>
<keyword evidence="6" id="KW-0269">Exonuclease</keyword>
<evidence type="ECO:0000259" key="16">
    <source>
        <dbReference type="PROSITE" id="PS51217"/>
    </source>
</evidence>
<evidence type="ECO:0000256" key="14">
    <source>
        <dbReference type="PROSITE-ProRule" id="PRU00560"/>
    </source>
</evidence>
<evidence type="ECO:0000256" key="4">
    <source>
        <dbReference type="ARBA" id="ARBA00022801"/>
    </source>
</evidence>
<sequence length="1371" mass="152430">MVEHVDALPRSEDADNLSDDFPTNTMPYVISASAGTGKTTQLLQDILLDLLNRNADEAHSSIRESLIITFTVAAAAEIRRRLEQNLQYAILYARRNHGCQPGSLVLLDTDYQLGGDDSELARTILHDCHHAQTVFSVALNDLPTVQISTIDALSKRIVDRNADTLPVAPGFQILADDAMKNRLRGQTLDALFESWYDERNSMHARFMDVLDNMQGPRHDGDLRATMMSLYDKALTKPNRIGWLSRLAEPYRFNIASLNQVVGGEYGNEYLDRYFRGWIDMAEHPLAELRSCLDEALASCHDAHTAQQDTVVKSLRMICDLPQYLRSESWNAVRARVIDANPLDVLPKRITVGKTAILKSTAIAVPKDSELGRRLAETVRGIKGIVSDLQSKLAFTAEQVDSLDEVAARRLEGLIALITTFDQQYALVKQQESVAEFSDVAFWALDAMQQPDVAKRIGAQWRYIYVDECQDNNALQNRFIREISRNAAKLTMVGDVKQSIYGFRDASPEEFGDICNSVTDASHRRELWVNYRSVPEIITFVNTVFARLMTPNMGAIDYLKEQLQIGSAKQAGKPFDAEAIELLVSNAAPDLSADVVADENGTDTAPTVRAGKDELQVDMIVRRVQELCEGPRAQYSYGDIAVLARGATHFADLADRLYRVGIPVEVQGVGDLYRQPEIQIALDWLRIIANRHQDVPLVAVLRTMGFTDDDLARIRLHNRGWLFDVMRRIAESGGEADESAVLSSDVLLAKISAFLRIYDAACDYARVHSLSDSLWHLYAVSGLFDFAGNMPEGERRQANLRLLVEKADAFAVAQERGLQPFLDAVTMWSASGSGEEASTVPTKNAVHIMTIHKSKGLQWPVVILMGASNNLLTGSRTAVVRTIAHQTRNEDGAVAEYGEGALSLVDQRNHVRVDTFQRAVIDSRAKELEAAEELRLLYVAMTRAERKLIIAGSYRPGKNDDGNLNLRTMAQGIALSGDGRTIDPRTVVKNSGSPNYLYWILGSLLASGDADDDSSAILRPNEVRAWNLAAGLQETAPAMAAKGRAITIRFCSAAPEPTTTMNERTDGYGYINKRIDVTGLRLPDEPPRMPVVVSSSKARSWMIDDAESISDDTDSLAVLPSDDAAAPIAMLEDNLDDWKQRREAHSGFFIPDFMKKVSDVEPSASEVGTAVHNVLELFDWGTEPFREQCEAELRNIVDRLEANHVITPQVAHIVLTRELEGLLWFVTGENCPLSAQIRAHRDTLFREEPFSMLIERNRLNAKVNGSGMAGGVPNTKNDSGNVAEQCDDTIVVRGIIDGYFLDPTAKTITLFDYKTDKMRPGETVKDWSQRLRTEYAQQQALYAEALEHRYSGYAVVRRWLVGLIGHRIIHIS</sequence>
<evidence type="ECO:0000313" key="17">
    <source>
        <dbReference type="EMBL" id="QOL55045.1"/>
    </source>
</evidence>
<keyword evidence="10" id="KW-0413">Isomerase</keyword>
<keyword evidence="5 14" id="KW-0347">Helicase</keyword>
<dbReference type="PROSITE" id="PS51217">
    <property type="entry name" value="UVRD_HELICASE_CTER"/>
    <property type="match status" value="1"/>
</dbReference>
<dbReference type="PANTHER" id="PTHR11070">
    <property type="entry name" value="UVRD / RECB / PCRA DNA HELICASE FAMILY MEMBER"/>
    <property type="match status" value="1"/>
</dbReference>
<dbReference type="Pfam" id="PF12705">
    <property type="entry name" value="PDDEXK_1"/>
    <property type="match status" value="1"/>
</dbReference>
<keyword evidence="8" id="KW-0238">DNA-binding</keyword>
<organism evidence="17 18">
    <name type="scientific">Bifidobacterium longum subsp. longum</name>
    <dbReference type="NCBI Taxonomy" id="1679"/>
    <lineage>
        <taxon>Bacteria</taxon>
        <taxon>Bacillati</taxon>
        <taxon>Actinomycetota</taxon>
        <taxon>Actinomycetes</taxon>
        <taxon>Bifidobacteriales</taxon>
        <taxon>Bifidobacteriaceae</taxon>
        <taxon>Bifidobacterium</taxon>
    </lineage>
</organism>
<evidence type="ECO:0000313" key="18">
    <source>
        <dbReference type="Proteomes" id="UP000593918"/>
    </source>
</evidence>
<dbReference type="Gene3D" id="1.10.274.50">
    <property type="match status" value="1"/>
</dbReference>
<evidence type="ECO:0000256" key="11">
    <source>
        <dbReference type="ARBA" id="ARBA00034617"/>
    </source>
</evidence>
<reference evidence="17 18" key="1">
    <citation type="submission" date="2020-10" db="EMBL/GenBank/DDBJ databases">
        <title>Genome sequencing of Bifidobacterium longum subsp. longum KCTC 5915.</title>
        <authorList>
            <person name="Kim J."/>
        </authorList>
    </citation>
    <scope>NUCLEOTIDE SEQUENCE [LARGE SCALE GENOMIC DNA]</scope>
    <source>
        <strain evidence="17 18">KCTC 5915</strain>
    </source>
</reference>
<evidence type="ECO:0000256" key="10">
    <source>
        <dbReference type="ARBA" id="ARBA00023235"/>
    </source>
</evidence>
<dbReference type="InterPro" id="IPR011335">
    <property type="entry name" value="Restrct_endonuc-II-like"/>
</dbReference>
<evidence type="ECO:0000256" key="9">
    <source>
        <dbReference type="ARBA" id="ARBA00023204"/>
    </source>
</evidence>
<dbReference type="Gene3D" id="3.90.320.10">
    <property type="match status" value="1"/>
</dbReference>
<evidence type="ECO:0000256" key="5">
    <source>
        <dbReference type="ARBA" id="ARBA00022806"/>
    </source>
</evidence>
<comment type="catalytic activity">
    <reaction evidence="11">
        <text>Couples ATP hydrolysis with the unwinding of duplex DNA by translocating in the 3'-5' direction.</text>
        <dbReference type="EC" id="5.6.2.4"/>
    </reaction>
</comment>
<dbReference type="Gene3D" id="1.10.486.10">
    <property type="entry name" value="PCRA, domain 4"/>
    <property type="match status" value="1"/>
</dbReference>
<evidence type="ECO:0000256" key="2">
    <source>
        <dbReference type="ARBA" id="ARBA00022741"/>
    </source>
</evidence>
<gene>
    <name evidence="17" type="ORF">BL5915_09820</name>
</gene>
<dbReference type="Proteomes" id="UP000593918">
    <property type="component" value="Chromosome"/>
</dbReference>
<evidence type="ECO:0000256" key="3">
    <source>
        <dbReference type="ARBA" id="ARBA00022763"/>
    </source>
</evidence>
<dbReference type="RefSeq" id="WP_200408163.1">
    <property type="nucleotide sequence ID" value="NZ_CP062943.1"/>
</dbReference>
<dbReference type="InterPro" id="IPR011604">
    <property type="entry name" value="PDDEXK-like_dom_sf"/>
</dbReference>
<dbReference type="InterPro" id="IPR014016">
    <property type="entry name" value="UvrD-like_ATP-bd"/>
</dbReference>
<evidence type="ECO:0000256" key="6">
    <source>
        <dbReference type="ARBA" id="ARBA00022839"/>
    </source>
</evidence>
<dbReference type="GO" id="GO:0005524">
    <property type="term" value="F:ATP binding"/>
    <property type="evidence" value="ECO:0007669"/>
    <property type="project" value="UniProtKB-UniRule"/>
</dbReference>
<name>A0A7L9ULM1_BIFLL</name>
<protein>
    <recommendedName>
        <fullName evidence="12">DNA 3'-5' helicase</fullName>
        <ecNumber evidence="12">5.6.2.4</ecNumber>
    </recommendedName>
</protein>
<dbReference type="InterPro" id="IPR038726">
    <property type="entry name" value="PDDEXK_AddAB-type"/>
</dbReference>
<evidence type="ECO:0000256" key="13">
    <source>
        <dbReference type="ARBA" id="ARBA00048988"/>
    </source>
</evidence>
<dbReference type="SUPFAM" id="SSF52980">
    <property type="entry name" value="Restriction endonuclease-like"/>
    <property type="match status" value="1"/>
</dbReference>
<feature type="binding site" evidence="14">
    <location>
        <begin position="32"/>
        <end position="39"/>
    </location>
    <ligand>
        <name>ATP</name>
        <dbReference type="ChEBI" id="CHEBI:30616"/>
    </ligand>
</feature>
<comment type="catalytic activity">
    <reaction evidence="13">
        <text>ATP + H2O = ADP + phosphate + H(+)</text>
        <dbReference type="Rhea" id="RHEA:13065"/>
        <dbReference type="ChEBI" id="CHEBI:15377"/>
        <dbReference type="ChEBI" id="CHEBI:15378"/>
        <dbReference type="ChEBI" id="CHEBI:30616"/>
        <dbReference type="ChEBI" id="CHEBI:43474"/>
        <dbReference type="ChEBI" id="CHEBI:456216"/>
        <dbReference type="EC" id="5.6.2.4"/>
    </reaction>
</comment>
<dbReference type="Pfam" id="PF00580">
    <property type="entry name" value="UvrD-helicase"/>
    <property type="match status" value="1"/>
</dbReference>
<dbReference type="Pfam" id="PF13361">
    <property type="entry name" value="UvrD_C"/>
    <property type="match status" value="1"/>
</dbReference>
<evidence type="ECO:0000259" key="15">
    <source>
        <dbReference type="PROSITE" id="PS51198"/>
    </source>
</evidence>
<keyword evidence="9" id="KW-0234">DNA repair</keyword>
<dbReference type="GO" id="GO:0003677">
    <property type="term" value="F:DNA binding"/>
    <property type="evidence" value="ECO:0007669"/>
    <property type="project" value="UniProtKB-KW"/>
</dbReference>
<keyword evidence="7 14" id="KW-0067">ATP-binding</keyword>
<dbReference type="GO" id="GO:0000725">
    <property type="term" value="P:recombinational repair"/>
    <property type="evidence" value="ECO:0007669"/>
    <property type="project" value="TreeGrafter"/>
</dbReference>
<evidence type="ECO:0000256" key="8">
    <source>
        <dbReference type="ARBA" id="ARBA00023125"/>
    </source>
</evidence>
<evidence type="ECO:0000256" key="1">
    <source>
        <dbReference type="ARBA" id="ARBA00022722"/>
    </source>
</evidence>
<keyword evidence="3" id="KW-0227">DNA damage</keyword>
<dbReference type="SUPFAM" id="SSF52540">
    <property type="entry name" value="P-loop containing nucleoside triphosphate hydrolases"/>
    <property type="match status" value="1"/>
</dbReference>
<dbReference type="InterPro" id="IPR027417">
    <property type="entry name" value="P-loop_NTPase"/>
</dbReference>
<keyword evidence="1" id="KW-0540">Nuclease</keyword>
<dbReference type="InterPro" id="IPR014017">
    <property type="entry name" value="DNA_helicase_UvrD-like_C"/>
</dbReference>
<dbReference type="PANTHER" id="PTHR11070:SF2">
    <property type="entry name" value="ATP-DEPENDENT DNA HELICASE SRS2"/>
    <property type="match status" value="1"/>
</dbReference>
<keyword evidence="2 14" id="KW-0547">Nucleotide-binding</keyword>